<name>A0A839GF55_9BACT</name>
<dbReference type="Proteomes" id="UP000563094">
    <property type="component" value="Unassembled WGS sequence"/>
</dbReference>
<reference evidence="1 2" key="1">
    <citation type="submission" date="2020-08" db="EMBL/GenBank/DDBJ databases">
        <title>Genomic Encyclopedia of Type Strains, Phase IV (KMG-IV): sequencing the most valuable type-strain genomes for metagenomic binning, comparative biology and taxonomic classification.</title>
        <authorList>
            <person name="Goeker M."/>
        </authorList>
    </citation>
    <scope>NUCLEOTIDE SEQUENCE [LARGE SCALE GENOMIC DNA]</scope>
    <source>
        <strain evidence="1 2">DSM 29854</strain>
    </source>
</reference>
<organism evidence="1 2">
    <name type="scientific">Rufibacter quisquiliarum</name>
    <dbReference type="NCBI Taxonomy" id="1549639"/>
    <lineage>
        <taxon>Bacteria</taxon>
        <taxon>Pseudomonadati</taxon>
        <taxon>Bacteroidota</taxon>
        <taxon>Cytophagia</taxon>
        <taxon>Cytophagales</taxon>
        <taxon>Hymenobacteraceae</taxon>
        <taxon>Rufibacter</taxon>
    </lineage>
</organism>
<evidence type="ECO:0000313" key="1">
    <source>
        <dbReference type="EMBL" id="MBA9078264.1"/>
    </source>
</evidence>
<keyword evidence="2" id="KW-1185">Reference proteome</keyword>
<dbReference type="EMBL" id="JACJIQ010000012">
    <property type="protein sequence ID" value="MBA9078264.1"/>
    <property type="molecule type" value="Genomic_DNA"/>
</dbReference>
<dbReference type="AlphaFoldDB" id="A0A839GF55"/>
<proteinExistence type="predicted"/>
<evidence type="ECO:0000313" key="2">
    <source>
        <dbReference type="Proteomes" id="UP000563094"/>
    </source>
</evidence>
<comment type="caution">
    <text evidence="1">The sequence shown here is derived from an EMBL/GenBank/DDBJ whole genome shotgun (WGS) entry which is preliminary data.</text>
</comment>
<gene>
    <name evidence="1" type="ORF">FHS90_002990</name>
</gene>
<protein>
    <submittedName>
        <fullName evidence="1">Uncharacterized protein</fullName>
    </submittedName>
</protein>
<accession>A0A839GF55</accession>
<sequence length="44" mass="5003">MAEKGSADVVFEQHSSAMVRKKHEGRFFICRFAAQKTNANMLET</sequence>